<dbReference type="PROSITE" id="PS00486">
    <property type="entry name" value="DNA_MISMATCH_REPAIR_2"/>
    <property type="match status" value="1"/>
</dbReference>
<dbReference type="InterPro" id="IPR036187">
    <property type="entry name" value="DNA_mismatch_repair_MutS_sf"/>
</dbReference>
<dbReference type="InterPro" id="IPR027417">
    <property type="entry name" value="P-loop_NTPase"/>
</dbReference>
<dbReference type="Pfam" id="PF20297">
    <property type="entry name" value="MSSS"/>
    <property type="match status" value="1"/>
</dbReference>
<accession>A0A2X4PM28</accession>
<protein>
    <recommendedName>
        <fullName evidence="7">Endonuclease MutS2</fullName>
        <ecNumber evidence="7">3.1.-.-</ecNumber>
    </recommendedName>
    <alternativeName>
        <fullName evidence="7">Ribosome-associated protein quality control-upstream factor</fullName>
        <shortName evidence="7">RQC-upstream factor</shortName>
        <shortName evidence="7">RqcU</shortName>
        <ecNumber evidence="7">3.6.4.-</ecNumber>
    </alternativeName>
</protein>
<dbReference type="PIRSF" id="PIRSF005814">
    <property type="entry name" value="MutS_YshD"/>
    <property type="match status" value="1"/>
</dbReference>
<dbReference type="InterPro" id="IPR007696">
    <property type="entry name" value="DNA_mismatch_repair_MutS_core"/>
</dbReference>
<dbReference type="SMART" id="SM00533">
    <property type="entry name" value="MUTSd"/>
    <property type="match status" value="1"/>
</dbReference>
<name>A0A2X4PM28_9PORP</name>
<dbReference type="SMART" id="SM00534">
    <property type="entry name" value="MUTSac"/>
    <property type="match status" value="1"/>
</dbReference>
<dbReference type="FunFam" id="3.40.50.300:FF:001531">
    <property type="entry name" value="Endonuclease MutS2"/>
    <property type="match status" value="1"/>
</dbReference>
<keyword evidence="2 7" id="KW-0547">Nucleotide-binding</keyword>
<dbReference type="Gene3D" id="3.30.1370.110">
    <property type="match status" value="1"/>
</dbReference>
<dbReference type="EC" id="3.6.4.-" evidence="7"/>
<dbReference type="InterPro" id="IPR002625">
    <property type="entry name" value="Smr_dom"/>
</dbReference>
<evidence type="ECO:0000256" key="4">
    <source>
        <dbReference type="ARBA" id="ARBA00022840"/>
    </source>
</evidence>
<dbReference type="InterPro" id="IPR036063">
    <property type="entry name" value="Smr_dom_sf"/>
</dbReference>
<evidence type="ECO:0000256" key="3">
    <source>
        <dbReference type="ARBA" id="ARBA00022801"/>
    </source>
</evidence>
<dbReference type="InterPro" id="IPR000432">
    <property type="entry name" value="DNA_mismatch_repair_MutS_C"/>
</dbReference>
<evidence type="ECO:0000256" key="2">
    <source>
        <dbReference type="ARBA" id="ARBA00022741"/>
    </source>
</evidence>
<evidence type="ECO:0000256" key="9">
    <source>
        <dbReference type="SAM" id="MobiDB-lite"/>
    </source>
</evidence>
<dbReference type="GO" id="GO:0030983">
    <property type="term" value="F:mismatched DNA binding"/>
    <property type="evidence" value="ECO:0007669"/>
    <property type="project" value="InterPro"/>
</dbReference>
<feature type="region of interest" description="Disordered" evidence="9">
    <location>
        <begin position="636"/>
        <end position="690"/>
    </location>
</feature>
<dbReference type="GO" id="GO:0005524">
    <property type="term" value="F:ATP binding"/>
    <property type="evidence" value="ECO:0007669"/>
    <property type="project" value="UniProtKB-UniRule"/>
</dbReference>
<sequence length="856" mass="96235">MSFRIYPSNFEAKIGFDELRRLLSSYCGSELGQELVSNLHATDDFTSIEAWLHQTAEMLLLIRQSRPIPSIVETDCRLALRRIRPEGTYLEQEELLSVLHSMQSIEAIVAFVAAHNVPENEITVPYLQRVFSGCYTYPDLSRHIASLFDVRGKIADTASPELGTIRREISQIERQMSRLIERAMRQAKAEGYMEADAMPTVRDGRVVLPIIPSHKRALGGIVQGESTTGRTVFVEPAEVVEAGNRLRELEGEERREIIRILTQTTAQIRSVAQEIIRGIAYLAQFDLIVAKAKFAHKFNGNLPHLSPQPDLLWVGATHPVLQQSLSEHGRSVVPLDITLSSDNRILVISGPNAGGKSVCLKTVGIVQYMLQCGLLPTLSPDSRVGIFGCLAIDIGDEQSLEDDLSTYSSHLKNMKEFIRLSSERSLLLIDEFGSGTEPRIGGAIAQALLHRFNQAGCRGLVTTHYHNLKLFADDTPGLVNAAMLYDRHEMRPLFRLSIGRPGSSFAIEIARKTGLPEDVIDMASELVGQDYTDMDKYLQDIIRDKRYWESKREKIRREEKRLTESADKYARQLESFDTERKRLYKEAAAEAGRLLDEARSRIEGTVRSIKEAKAEREETLKARRELEDFRRQIAELGKTETANSQPKDDRYTRELEKLKRRKERKAVGKVPTSGLPVEPERQSPVAPPRSLRLDDLSVGDLVKIKGQQALGRILEINSRDVCVALGMLKVNVSIDKILLPNEREQEQADKQQEQLRDTRVSRHSNVIDTIHNKRLQFKADLDVRGMRAAEAIDAVAYFVDDAIQLSVPRVRILHGTGSGALRMAIRDYLSGVVGVRQYKDEHVQFGGAGITVVDLN</sequence>
<dbReference type="SUPFAM" id="SSF160443">
    <property type="entry name" value="SMR domain-like"/>
    <property type="match status" value="1"/>
</dbReference>
<keyword evidence="7" id="KW-0255">Endonuclease</keyword>
<comment type="function">
    <text evidence="7">Acts as a ribosome collision sensor, splitting the ribosome into its 2 subunits. Detects stalled/collided 70S ribosomes which it binds and splits by an ATP-hydrolysis driven conformational change. Acts upstream of the ribosome quality control system (RQC), a ribosome-associated complex that mediates the extraction of incompletely synthesized nascent chains from stalled ribosomes and their subsequent degradation. Probably generates substrates for RQC.</text>
</comment>
<dbReference type="SMART" id="SM00463">
    <property type="entry name" value="SMR"/>
    <property type="match status" value="1"/>
</dbReference>
<keyword evidence="5 7" id="KW-0694">RNA-binding</keyword>
<dbReference type="RefSeq" id="WP_023940657.1">
    <property type="nucleotide sequence ID" value="NZ_LS483447.1"/>
</dbReference>
<keyword evidence="4 7" id="KW-0067">ATP-binding</keyword>
<dbReference type="Gene3D" id="3.40.50.300">
    <property type="entry name" value="P-loop containing nucleotide triphosphate hydrolases"/>
    <property type="match status" value="1"/>
</dbReference>
<feature type="domain" description="Smr" evidence="10">
    <location>
        <begin position="781"/>
        <end position="856"/>
    </location>
</feature>
<dbReference type="PANTHER" id="PTHR48466:SF2">
    <property type="entry name" value="OS10G0509000 PROTEIN"/>
    <property type="match status" value="1"/>
</dbReference>
<dbReference type="GO" id="GO:0019843">
    <property type="term" value="F:rRNA binding"/>
    <property type="evidence" value="ECO:0007669"/>
    <property type="project" value="UniProtKB-UniRule"/>
</dbReference>
<dbReference type="InterPro" id="IPR045076">
    <property type="entry name" value="MutS"/>
</dbReference>
<dbReference type="SUPFAM" id="SSF52540">
    <property type="entry name" value="P-loop containing nucleoside triphosphate hydrolases"/>
    <property type="match status" value="1"/>
</dbReference>
<organism evidence="11 12">
    <name type="scientific">Porphyromonas crevioricanis</name>
    <dbReference type="NCBI Taxonomy" id="393921"/>
    <lineage>
        <taxon>Bacteria</taxon>
        <taxon>Pseudomonadati</taxon>
        <taxon>Bacteroidota</taxon>
        <taxon>Bacteroidia</taxon>
        <taxon>Bacteroidales</taxon>
        <taxon>Porphyromonadaceae</taxon>
        <taxon>Porphyromonas</taxon>
    </lineage>
</organism>
<keyword evidence="12" id="KW-1185">Reference proteome</keyword>
<dbReference type="GO" id="GO:0004519">
    <property type="term" value="F:endonuclease activity"/>
    <property type="evidence" value="ECO:0007669"/>
    <property type="project" value="UniProtKB-UniRule"/>
</dbReference>
<dbReference type="GO" id="GO:0140664">
    <property type="term" value="F:ATP-dependent DNA damage sensor activity"/>
    <property type="evidence" value="ECO:0007669"/>
    <property type="project" value="InterPro"/>
</dbReference>
<dbReference type="InterPro" id="IPR046893">
    <property type="entry name" value="MSSS"/>
</dbReference>
<dbReference type="PANTHER" id="PTHR48466">
    <property type="entry name" value="OS10G0509000 PROTEIN-RELATED"/>
    <property type="match status" value="1"/>
</dbReference>
<feature type="binding site" evidence="7">
    <location>
        <begin position="350"/>
        <end position="357"/>
    </location>
    <ligand>
        <name>ATP</name>
        <dbReference type="ChEBI" id="CHEBI:30616"/>
    </ligand>
</feature>
<proteinExistence type="inferred from homology"/>
<comment type="subunit">
    <text evidence="7">Homodimer. Binds to stalled ribosomes, contacting rRNA.</text>
</comment>
<comment type="similarity">
    <text evidence="7">Belongs to the DNA mismatch repair MutS family. MutS2 subfamily.</text>
</comment>
<dbReference type="KEGG" id="pcre:NCTC12858_00402"/>
<keyword evidence="7" id="KW-0540">Nuclease</keyword>
<dbReference type="EC" id="3.1.-.-" evidence="7"/>
<dbReference type="GO" id="GO:0043023">
    <property type="term" value="F:ribosomal large subunit binding"/>
    <property type="evidence" value="ECO:0007669"/>
    <property type="project" value="UniProtKB-UniRule"/>
</dbReference>
<evidence type="ECO:0000256" key="7">
    <source>
        <dbReference type="HAMAP-Rule" id="MF_00092"/>
    </source>
</evidence>
<dbReference type="HAMAP" id="MF_00092">
    <property type="entry name" value="MutS2"/>
    <property type="match status" value="1"/>
</dbReference>
<dbReference type="Pfam" id="PF01713">
    <property type="entry name" value="Smr"/>
    <property type="match status" value="1"/>
</dbReference>
<dbReference type="Pfam" id="PF00488">
    <property type="entry name" value="MutS_V"/>
    <property type="match status" value="1"/>
</dbReference>
<dbReference type="GO" id="GO:0016887">
    <property type="term" value="F:ATP hydrolysis activity"/>
    <property type="evidence" value="ECO:0007669"/>
    <property type="project" value="InterPro"/>
</dbReference>
<dbReference type="SUPFAM" id="SSF48334">
    <property type="entry name" value="DNA repair protein MutS, domain III"/>
    <property type="match status" value="1"/>
</dbReference>
<dbReference type="InterPro" id="IPR005747">
    <property type="entry name" value="MutS2"/>
</dbReference>
<feature type="compositionally biased region" description="Basic and acidic residues" evidence="9">
    <location>
        <begin position="646"/>
        <end position="657"/>
    </location>
</feature>
<comment type="function">
    <text evidence="7">Endonuclease that is involved in the suppression of homologous recombination and thus may have a key role in the control of bacterial genetic diversity.</text>
</comment>
<dbReference type="GO" id="GO:0072344">
    <property type="term" value="P:rescue of stalled ribosome"/>
    <property type="evidence" value="ECO:0007669"/>
    <property type="project" value="UniProtKB-UniRule"/>
</dbReference>
<keyword evidence="8" id="KW-0175">Coiled coil</keyword>
<gene>
    <name evidence="7 11" type="primary">mutS2</name>
    <name evidence="7" type="synonym">rqcU</name>
    <name evidence="11" type="ORF">NCTC12858_00402</name>
</gene>
<dbReference type="GO" id="GO:0045910">
    <property type="term" value="P:negative regulation of DNA recombination"/>
    <property type="evidence" value="ECO:0007669"/>
    <property type="project" value="InterPro"/>
</dbReference>
<evidence type="ECO:0000256" key="5">
    <source>
        <dbReference type="ARBA" id="ARBA00022884"/>
    </source>
</evidence>
<dbReference type="GO" id="GO:0006298">
    <property type="term" value="P:mismatch repair"/>
    <property type="evidence" value="ECO:0007669"/>
    <property type="project" value="InterPro"/>
</dbReference>
<keyword evidence="1 7" id="KW-0699">rRNA-binding</keyword>
<feature type="coiled-coil region" evidence="8">
    <location>
        <begin position="552"/>
        <end position="632"/>
    </location>
</feature>
<dbReference type="EMBL" id="LS483447">
    <property type="protein sequence ID" value="SQH72578.1"/>
    <property type="molecule type" value="Genomic_DNA"/>
</dbReference>
<evidence type="ECO:0000256" key="6">
    <source>
        <dbReference type="ARBA" id="ARBA00023125"/>
    </source>
</evidence>
<keyword evidence="6 7" id="KW-0238">DNA-binding</keyword>
<dbReference type="Proteomes" id="UP000249300">
    <property type="component" value="Chromosome 1"/>
</dbReference>
<dbReference type="AlphaFoldDB" id="A0A2X4PM28"/>
<dbReference type="PROSITE" id="PS50828">
    <property type="entry name" value="SMR"/>
    <property type="match status" value="1"/>
</dbReference>
<evidence type="ECO:0000313" key="11">
    <source>
        <dbReference type="EMBL" id="SQH72578.1"/>
    </source>
</evidence>
<dbReference type="NCBIfam" id="TIGR01069">
    <property type="entry name" value="mutS2"/>
    <property type="match status" value="1"/>
</dbReference>
<evidence type="ECO:0000256" key="1">
    <source>
        <dbReference type="ARBA" id="ARBA00022730"/>
    </source>
</evidence>
<evidence type="ECO:0000259" key="10">
    <source>
        <dbReference type="PROSITE" id="PS50828"/>
    </source>
</evidence>
<evidence type="ECO:0000313" key="12">
    <source>
        <dbReference type="Proteomes" id="UP000249300"/>
    </source>
</evidence>
<reference evidence="11 12" key="1">
    <citation type="submission" date="2018-06" db="EMBL/GenBank/DDBJ databases">
        <authorList>
            <consortium name="Pathogen Informatics"/>
            <person name="Doyle S."/>
        </authorList>
    </citation>
    <scope>NUCLEOTIDE SEQUENCE [LARGE SCALE GENOMIC DNA]</scope>
    <source>
        <strain evidence="11 12">NCTC12858</strain>
    </source>
</reference>
<keyword evidence="3 7" id="KW-0378">Hydrolase</keyword>
<evidence type="ECO:0000256" key="8">
    <source>
        <dbReference type="SAM" id="Coils"/>
    </source>
</evidence>